<feature type="region of interest" description="Disordered" evidence="1">
    <location>
        <begin position="29"/>
        <end position="79"/>
    </location>
</feature>
<dbReference type="RefSeq" id="XP_018032605.1">
    <property type="nucleotide sequence ID" value="XM_018180390.1"/>
</dbReference>
<dbReference type="Proteomes" id="UP000077069">
    <property type="component" value="Unassembled WGS sequence"/>
</dbReference>
<evidence type="ECO:0000313" key="2">
    <source>
        <dbReference type="EMBL" id="OAG02240.1"/>
    </source>
</evidence>
<dbReference type="OrthoDB" id="10638168at2759"/>
<evidence type="ECO:0000313" key="3">
    <source>
        <dbReference type="Proteomes" id="UP000077069"/>
    </source>
</evidence>
<sequence length="209" mass="23497">MSGETISKSYKKLSADEAALRDEKMMESLRSGVGYPNERPDASFQHHYPHESTAEQRTGGSPSKSSRTSVTGTVAPGSEYDNRLKEINLATASGGTITAYEWYNDPQALDMGYKQSHKENDLDWEKMDAHRRTMNGMAEEHRDGDADDEMESDPEEYLDRIESGKGTQGVRRAIYRLTASVLGECDIYQKDMILEHSMREIDGLGLSFR</sequence>
<evidence type="ECO:0000256" key="1">
    <source>
        <dbReference type="SAM" id="MobiDB-lite"/>
    </source>
</evidence>
<protein>
    <submittedName>
        <fullName evidence="2">Uncharacterized protein</fullName>
    </submittedName>
</protein>
<dbReference type="GeneID" id="28763876"/>
<accession>A0A177C6C2</accession>
<dbReference type="AlphaFoldDB" id="A0A177C6C2"/>
<gene>
    <name evidence="2" type="ORF">CC84DRAFT_1179178</name>
</gene>
<feature type="compositionally biased region" description="Polar residues" evidence="1">
    <location>
        <begin position="55"/>
        <end position="72"/>
    </location>
</feature>
<proteinExistence type="predicted"/>
<dbReference type="EMBL" id="KV441556">
    <property type="protein sequence ID" value="OAG02240.1"/>
    <property type="molecule type" value="Genomic_DNA"/>
</dbReference>
<dbReference type="InParanoid" id="A0A177C6C2"/>
<organism evidence="2 3">
    <name type="scientific">Paraphaeosphaeria sporulosa</name>
    <dbReference type="NCBI Taxonomy" id="1460663"/>
    <lineage>
        <taxon>Eukaryota</taxon>
        <taxon>Fungi</taxon>
        <taxon>Dikarya</taxon>
        <taxon>Ascomycota</taxon>
        <taxon>Pezizomycotina</taxon>
        <taxon>Dothideomycetes</taxon>
        <taxon>Pleosporomycetidae</taxon>
        <taxon>Pleosporales</taxon>
        <taxon>Massarineae</taxon>
        <taxon>Didymosphaeriaceae</taxon>
        <taxon>Paraphaeosphaeria</taxon>
    </lineage>
</organism>
<reference evidence="2 3" key="1">
    <citation type="submission" date="2016-05" db="EMBL/GenBank/DDBJ databases">
        <title>Comparative analysis of secretome profiles of manganese(II)-oxidizing ascomycete fungi.</title>
        <authorList>
            <consortium name="DOE Joint Genome Institute"/>
            <person name="Zeiner C.A."/>
            <person name="Purvine S.O."/>
            <person name="Zink E.M."/>
            <person name="Wu S."/>
            <person name="Pasa-Tolic L."/>
            <person name="Chaput D.L."/>
            <person name="Haridas S."/>
            <person name="Grigoriev I.V."/>
            <person name="Santelli C.M."/>
            <person name="Hansel C.M."/>
        </authorList>
    </citation>
    <scope>NUCLEOTIDE SEQUENCE [LARGE SCALE GENOMIC DNA]</scope>
    <source>
        <strain evidence="2 3">AP3s5-JAC2a</strain>
    </source>
</reference>
<name>A0A177C6C2_9PLEO</name>
<keyword evidence="3" id="KW-1185">Reference proteome</keyword>